<feature type="transmembrane region" description="Helical" evidence="1">
    <location>
        <begin position="343"/>
        <end position="368"/>
    </location>
</feature>
<evidence type="ECO:0000256" key="1">
    <source>
        <dbReference type="SAM" id="Phobius"/>
    </source>
</evidence>
<dbReference type="PANTHER" id="PTHR23028:SF134">
    <property type="entry name" value="PUTATIVE (AFU_ORTHOLOGUE AFUA_4G08520)-RELATED"/>
    <property type="match status" value="1"/>
</dbReference>
<evidence type="ECO:0000313" key="4">
    <source>
        <dbReference type="Proteomes" id="UP000564677"/>
    </source>
</evidence>
<dbReference type="AlphaFoldDB" id="A0A7X5V095"/>
<dbReference type="EMBL" id="JAASQV010000002">
    <property type="protein sequence ID" value="NIJ65524.1"/>
    <property type="molecule type" value="Genomic_DNA"/>
</dbReference>
<dbReference type="Pfam" id="PF01757">
    <property type="entry name" value="Acyl_transf_3"/>
    <property type="match status" value="1"/>
</dbReference>
<feature type="transmembrane region" description="Helical" evidence="1">
    <location>
        <begin position="67"/>
        <end position="86"/>
    </location>
</feature>
<keyword evidence="4" id="KW-1185">Reference proteome</keyword>
<keyword evidence="1" id="KW-0812">Transmembrane</keyword>
<protein>
    <submittedName>
        <fullName evidence="3">Peptidoglycan/LPS O-acetylase OafA/YrhL</fullName>
    </submittedName>
</protein>
<dbReference type="Proteomes" id="UP000564677">
    <property type="component" value="Unassembled WGS sequence"/>
</dbReference>
<dbReference type="PANTHER" id="PTHR23028">
    <property type="entry name" value="ACETYLTRANSFERASE"/>
    <property type="match status" value="1"/>
</dbReference>
<sequence length="389" mass="42446">MTDSADRTAGEAIATARADAPDRTATGKAHFEVLDGLRGTAALIVVLFHIQGITVKWDGARVALHHAPLAVDFFFALSGFVIGYAYDDRWGKMRTRGFLALRLIRLHPLVILGALLGLASYLLDPFAGQAQAVPLRAVLGAFALCLFALPSWSLPNRWTDTHPLNGPIWTLFQEYIGNLAYALVLRRLSATALAALALLSGAVLVVSAGMLGSLDQGSYWETFWMAPVRLCFPFVTGLWLYRVRERLPNMRIGWLPLSLAMLAATAFPTLPAVGGVKLNGLYEAACVVLLFPAIIVAGRHSEPGRGMLWLCKASGRISYPIYITHFPFLYVWMNFVANGRASQAGLVAIGVALVPFLLLVAWAAHAWWDLPIRTRLRGWLGRDQISGSV</sequence>
<evidence type="ECO:0000313" key="3">
    <source>
        <dbReference type="EMBL" id="NIJ65524.1"/>
    </source>
</evidence>
<keyword evidence="1" id="KW-0472">Membrane</keyword>
<reference evidence="3 4" key="1">
    <citation type="submission" date="2020-03" db="EMBL/GenBank/DDBJ databases">
        <title>Genomic Encyclopedia of Type Strains, Phase IV (KMG-IV): sequencing the most valuable type-strain genomes for metagenomic binning, comparative biology and taxonomic classification.</title>
        <authorList>
            <person name="Goeker M."/>
        </authorList>
    </citation>
    <scope>NUCLEOTIDE SEQUENCE [LARGE SCALE GENOMIC DNA]</scope>
    <source>
        <strain evidence="3 4">DSM 4733</strain>
    </source>
</reference>
<name>A0A7X5V095_9SPHN</name>
<dbReference type="InterPro" id="IPR002656">
    <property type="entry name" value="Acyl_transf_3_dom"/>
</dbReference>
<feature type="domain" description="Acyltransferase 3" evidence="2">
    <location>
        <begin position="34"/>
        <end position="363"/>
    </location>
</feature>
<dbReference type="InterPro" id="IPR050879">
    <property type="entry name" value="Acyltransferase_3"/>
</dbReference>
<feature type="transmembrane region" description="Helical" evidence="1">
    <location>
        <begin position="106"/>
        <end position="123"/>
    </location>
</feature>
<feature type="transmembrane region" description="Helical" evidence="1">
    <location>
        <begin position="253"/>
        <end position="274"/>
    </location>
</feature>
<gene>
    <name evidence="3" type="ORF">FHR20_002486</name>
</gene>
<feature type="transmembrane region" description="Helical" evidence="1">
    <location>
        <begin position="280"/>
        <end position="298"/>
    </location>
</feature>
<organism evidence="3 4">
    <name type="scientific">Sphingomonas leidyi</name>
    <dbReference type="NCBI Taxonomy" id="68569"/>
    <lineage>
        <taxon>Bacteria</taxon>
        <taxon>Pseudomonadati</taxon>
        <taxon>Pseudomonadota</taxon>
        <taxon>Alphaproteobacteria</taxon>
        <taxon>Sphingomonadales</taxon>
        <taxon>Sphingomonadaceae</taxon>
        <taxon>Sphingomonas</taxon>
    </lineage>
</organism>
<feature type="transmembrane region" description="Helical" evidence="1">
    <location>
        <begin position="319"/>
        <end position="337"/>
    </location>
</feature>
<feature type="transmembrane region" description="Helical" evidence="1">
    <location>
        <begin position="192"/>
        <end position="211"/>
    </location>
</feature>
<feature type="transmembrane region" description="Helical" evidence="1">
    <location>
        <begin position="135"/>
        <end position="154"/>
    </location>
</feature>
<feature type="transmembrane region" description="Helical" evidence="1">
    <location>
        <begin position="223"/>
        <end position="241"/>
    </location>
</feature>
<dbReference type="RefSeq" id="WP_167299907.1">
    <property type="nucleotide sequence ID" value="NZ_JAASQV010000002.1"/>
</dbReference>
<evidence type="ECO:0000259" key="2">
    <source>
        <dbReference type="Pfam" id="PF01757"/>
    </source>
</evidence>
<accession>A0A7X5V095</accession>
<keyword evidence="1" id="KW-1133">Transmembrane helix</keyword>
<dbReference type="GO" id="GO:0016747">
    <property type="term" value="F:acyltransferase activity, transferring groups other than amino-acyl groups"/>
    <property type="evidence" value="ECO:0007669"/>
    <property type="project" value="InterPro"/>
</dbReference>
<proteinExistence type="predicted"/>
<feature type="transmembrane region" description="Helical" evidence="1">
    <location>
        <begin position="36"/>
        <end position="55"/>
    </location>
</feature>
<comment type="caution">
    <text evidence="3">The sequence shown here is derived from an EMBL/GenBank/DDBJ whole genome shotgun (WGS) entry which is preliminary data.</text>
</comment>